<evidence type="ECO:0000313" key="3">
    <source>
        <dbReference type="WBParaSite" id="HPBE_0001260001-mRNA-1"/>
    </source>
</evidence>
<organism evidence="2 3">
    <name type="scientific">Heligmosomoides polygyrus</name>
    <name type="common">Parasitic roundworm</name>
    <dbReference type="NCBI Taxonomy" id="6339"/>
    <lineage>
        <taxon>Eukaryota</taxon>
        <taxon>Metazoa</taxon>
        <taxon>Ecdysozoa</taxon>
        <taxon>Nematoda</taxon>
        <taxon>Chromadorea</taxon>
        <taxon>Rhabditida</taxon>
        <taxon>Rhabditina</taxon>
        <taxon>Rhabditomorpha</taxon>
        <taxon>Strongyloidea</taxon>
        <taxon>Heligmosomidae</taxon>
        <taxon>Heligmosomoides</taxon>
    </lineage>
</organism>
<gene>
    <name evidence="1" type="ORF">HPBE_LOCUS12601</name>
</gene>
<protein>
    <submittedName>
        <fullName evidence="3">Reverse transcriptase domain-containing protein</fullName>
    </submittedName>
</protein>
<dbReference type="OrthoDB" id="5890839at2759"/>
<dbReference type="AlphaFoldDB" id="A0A183FW29"/>
<dbReference type="Proteomes" id="UP000050761">
    <property type="component" value="Unassembled WGS sequence"/>
</dbReference>
<dbReference type="EMBL" id="UZAH01027564">
    <property type="protein sequence ID" value="VDO92869.1"/>
    <property type="molecule type" value="Genomic_DNA"/>
</dbReference>
<evidence type="ECO:0000313" key="2">
    <source>
        <dbReference type="Proteomes" id="UP000050761"/>
    </source>
</evidence>
<accession>A0A3P7ZR05</accession>
<sequence>MLNQAAAMPFNADLLNAIMEFQAHVESTFNHMAARLHSLEGDMSVLLEGSKPNPACVFCPVEDNRDGHTTSRCNRFPDVVAKSIQVARMGLGGICLMTTASYSVPLMEAYTTKGKPSPNTVITQTLWRVDRKPTAGHYLDRKRSTRRSERYCPETSAVCPEISAVPPAFDNLNACGPQPLMVCGS</sequence>
<keyword evidence="2" id="KW-1185">Reference proteome</keyword>
<dbReference type="WBParaSite" id="HPBE_0001260001-mRNA-1">
    <property type="protein sequence ID" value="HPBE_0001260001-mRNA-1"/>
    <property type="gene ID" value="HPBE_0001260001"/>
</dbReference>
<accession>A0A183FW29</accession>
<reference evidence="3" key="2">
    <citation type="submission" date="2019-09" db="UniProtKB">
        <authorList>
            <consortium name="WormBaseParasite"/>
        </authorList>
    </citation>
    <scope>IDENTIFICATION</scope>
</reference>
<proteinExistence type="predicted"/>
<reference evidence="1 2" key="1">
    <citation type="submission" date="2018-11" db="EMBL/GenBank/DDBJ databases">
        <authorList>
            <consortium name="Pathogen Informatics"/>
        </authorList>
    </citation>
    <scope>NUCLEOTIDE SEQUENCE [LARGE SCALE GENOMIC DNA]</scope>
</reference>
<name>A0A183FW29_HELPZ</name>
<evidence type="ECO:0000313" key="1">
    <source>
        <dbReference type="EMBL" id="VDO92869.1"/>
    </source>
</evidence>